<reference evidence="1" key="1">
    <citation type="submission" date="2023-04" db="EMBL/GenBank/DDBJ databases">
        <title>Ambrosiozyma monospora NBRC 10751.</title>
        <authorList>
            <person name="Ichikawa N."/>
            <person name="Sato H."/>
            <person name="Tonouchi N."/>
        </authorList>
    </citation>
    <scope>NUCLEOTIDE SEQUENCE</scope>
    <source>
        <strain evidence="1">NBRC 10751</strain>
    </source>
</reference>
<sequence length="373" mass="41524">MTIPKNLLRIGFFGSDLFSITCLKSILPLSPTFAQLDIITRTPKPSGRGLTTLKDVPIATFAHKHNLNILRADTNHDFTNLLAQHQYNLCIAVSYGKLIPAEFLKSLPFGGLNVHPSLLPKYPGAAPLHRALLNHERTTGVTVQTLHPTEFDKGVILSQKSYDVKRDETIDSLTSRLSVLGGELLKEVLERGLYDPEQQKLVGVEQLEELPRAKKIKSVERQLKWNQMTTFDIYRRYNTLGSLYTFKDAELSKKDKKKLKNLQELGKVPQPGIKLSTGLKLKMDELAARPKVLKRVLLSDIKEVSGGEKPDESDVTPGTFIVSGSGKLHVKTVDGWISVGEVKVEGYGTETPEKFIVGLNKKFGNSIPVFKTE</sequence>
<proteinExistence type="predicted"/>
<evidence type="ECO:0000313" key="1">
    <source>
        <dbReference type="EMBL" id="GME80323.1"/>
    </source>
</evidence>
<gene>
    <name evidence="1" type="ORF">Amon02_000441000</name>
</gene>
<keyword evidence="2" id="KW-1185">Reference proteome</keyword>
<protein>
    <submittedName>
        <fullName evidence="1">Unnamed protein product</fullName>
    </submittedName>
</protein>
<accession>A0ACB5T340</accession>
<dbReference type="EMBL" id="BSXS01003014">
    <property type="protein sequence ID" value="GME80323.1"/>
    <property type="molecule type" value="Genomic_DNA"/>
</dbReference>
<comment type="caution">
    <text evidence="1">The sequence shown here is derived from an EMBL/GenBank/DDBJ whole genome shotgun (WGS) entry which is preliminary data.</text>
</comment>
<dbReference type="Proteomes" id="UP001165064">
    <property type="component" value="Unassembled WGS sequence"/>
</dbReference>
<organism evidence="1 2">
    <name type="scientific">Ambrosiozyma monospora</name>
    <name type="common">Yeast</name>
    <name type="synonym">Endomycopsis monosporus</name>
    <dbReference type="NCBI Taxonomy" id="43982"/>
    <lineage>
        <taxon>Eukaryota</taxon>
        <taxon>Fungi</taxon>
        <taxon>Dikarya</taxon>
        <taxon>Ascomycota</taxon>
        <taxon>Saccharomycotina</taxon>
        <taxon>Pichiomycetes</taxon>
        <taxon>Pichiales</taxon>
        <taxon>Pichiaceae</taxon>
        <taxon>Ambrosiozyma</taxon>
    </lineage>
</organism>
<evidence type="ECO:0000313" key="2">
    <source>
        <dbReference type="Proteomes" id="UP001165064"/>
    </source>
</evidence>
<name>A0ACB5T340_AMBMO</name>